<evidence type="ECO:0000313" key="2">
    <source>
        <dbReference type="Proteomes" id="UP000326903"/>
    </source>
</evidence>
<evidence type="ECO:0008006" key="3">
    <source>
        <dbReference type="Google" id="ProtNLM"/>
    </source>
</evidence>
<evidence type="ECO:0000313" key="1">
    <source>
        <dbReference type="EMBL" id="KAA9039491.1"/>
    </source>
</evidence>
<gene>
    <name evidence="1" type="ORF">FW778_11780</name>
</gene>
<proteinExistence type="predicted"/>
<dbReference type="Proteomes" id="UP000326903">
    <property type="component" value="Unassembled WGS sequence"/>
</dbReference>
<dbReference type="AlphaFoldDB" id="A0A5J5IHE5"/>
<sequence length="291" mass="32861">MLQRILALAVLLNLYIVGEGQSNLNYFTITSSHTSFPDTGRSKGHVYNNVLYSAAEHYSDSSVIIIAPKNFHLKKKIDMIFWFHGWGNNIDSALVRYGLSRQFDESRTNAVLVLAETAKDAPDSYGGKLEQENVFKGLVGDVLQKLKNEKVITPRCNTGHVVLAGHSGAYRVMANILQNGNVPVDEVILFDALYADTDKFLKWITSGKDHRFIDLYTDSGGTFDNSKEMMRQVNDLKIPPDSLEEQDVSPEIMRENKVIFIHTSHAHNDIIQHPDNFYLFISNAPFIKKIK</sequence>
<name>A0A5J5IHE5_9BACT</name>
<dbReference type="RefSeq" id="WP_150414902.1">
    <property type="nucleotide sequence ID" value="NZ_VYQF01000002.1"/>
</dbReference>
<protein>
    <recommendedName>
        <fullName evidence="3">Alpha/beta hydrolase</fullName>
    </recommendedName>
</protein>
<organism evidence="1 2">
    <name type="scientific">Ginsengibacter hankyongi</name>
    <dbReference type="NCBI Taxonomy" id="2607284"/>
    <lineage>
        <taxon>Bacteria</taxon>
        <taxon>Pseudomonadati</taxon>
        <taxon>Bacteroidota</taxon>
        <taxon>Chitinophagia</taxon>
        <taxon>Chitinophagales</taxon>
        <taxon>Chitinophagaceae</taxon>
        <taxon>Ginsengibacter</taxon>
    </lineage>
</organism>
<reference evidence="1 2" key="1">
    <citation type="submission" date="2019-09" db="EMBL/GenBank/DDBJ databases">
        <title>Draft genome sequence of Ginsengibacter sp. BR5-29.</title>
        <authorList>
            <person name="Im W.-T."/>
        </authorList>
    </citation>
    <scope>NUCLEOTIDE SEQUENCE [LARGE SCALE GENOMIC DNA]</scope>
    <source>
        <strain evidence="1 2">BR5-29</strain>
    </source>
</reference>
<comment type="caution">
    <text evidence="1">The sequence shown here is derived from an EMBL/GenBank/DDBJ whole genome shotgun (WGS) entry which is preliminary data.</text>
</comment>
<accession>A0A5J5IHE5</accession>
<keyword evidence="2" id="KW-1185">Reference proteome</keyword>
<dbReference type="EMBL" id="VYQF01000002">
    <property type="protein sequence ID" value="KAA9039491.1"/>
    <property type="molecule type" value="Genomic_DNA"/>
</dbReference>